<organism evidence="16 17">
    <name type="scientific">Zooshikella harenae</name>
    <dbReference type="NCBI Taxonomy" id="2827238"/>
    <lineage>
        <taxon>Bacteria</taxon>
        <taxon>Pseudomonadati</taxon>
        <taxon>Pseudomonadota</taxon>
        <taxon>Gammaproteobacteria</taxon>
        <taxon>Oceanospirillales</taxon>
        <taxon>Zooshikellaceae</taxon>
        <taxon>Zooshikella</taxon>
    </lineage>
</organism>
<feature type="transmembrane region" description="Helical" evidence="14">
    <location>
        <begin position="7"/>
        <end position="29"/>
    </location>
</feature>
<evidence type="ECO:0000256" key="2">
    <source>
        <dbReference type="ARBA" id="ARBA00004651"/>
    </source>
</evidence>
<dbReference type="PROSITE" id="PS50109">
    <property type="entry name" value="HIS_KIN"/>
    <property type="match status" value="1"/>
</dbReference>
<dbReference type="InterPro" id="IPR036890">
    <property type="entry name" value="HATPase_C_sf"/>
</dbReference>
<keyword evidence="9 16" id="KW-0418">Kinase</keyword>
<dbReference type="RefSeq" id="WP_215821804.1">
    <property type="nucleotide sequence ID" value="NZ_JAGSOY010000085.1"/>
</dbReference>
<evidence type="ECO:0000256" key="7">
    <source>
        <dbReference type="ARBA" id="ARBA00022692"/>
    </source>
</evidence>
<dbReference type="Gene3D" id="1.10.287.130">
    <property type="match status" value="1"/>
</dbReference>
<dbReference type="Proteomes" id="UP000690515">
    <property type="component" value="Unassembled WGS sequence"/>
</dbReference>
<comment type="caution">
    <text evidence="16">The sequence shown here is derived from an EMBL/GenBank/DDBJ whole genome shotgun (WGS) entry which is preliminary data.</text>
</comment>
<evidence type="ECO:0000256" key="8">
    <source>
        <dbReference type="ARBA" id="ARBA00022741"/>
    </source>
</evidence>
<evidence type="ECO:0000259" key="15">
    <source>
        <dbReference type="PROSITE" id="PS50109"/>
    </source>
</evidence>
<reference evidence="16 17" key="1">
    <citation type="submission" date="2021-04" db="EMBL/GenBank/DDBJ databases">
        <authorList>
            <person name="Pira H."/>
            <person name="Risdian C."/>
            <person name="Wink J."/>
        </authorList>
    </citation>
    <scope>NUCLEOTIDE SEQUENCE [LARGE SCALE GENOMIC DNA]</scope>
    <source>
        <strain evidence="16 17">WH53</strain>
    </source>
</reference>
<evidence type="ECO:0000256" key="4">
    <source>
        <dbReference type="ARBA" id="ARBA00022475"/>
    </source>
</evidence>
<dbReference type="PANTHER" id="PTHR45528">
    <property type="entry name" value="SENSOR HISTIDINE KINASE CPXA"/>
    <property type="match status" value="1"/>
</dbReference>
<dbReference type="GO" id="GO:0016301">
    <property type="term" value="F:kinase activity"/>
    <property type="evidence" value="ECO:0007669"/>
    <property type="project" value="UniProtKB-KW"/>
</dbReference>
<dbReference type="Pfam" id="PF00512">
    <property type="entry name" value="HisKA"/>
    <property type="match status" value="1"/>
</dbReference>
<dbReference type="EMBL" id="JAGSOY010000085">
    <property type="protein sequence ID" value="MBU2713519.1"/>
    <property type="molecule type" value="Genomic_DNA"/>
</dbReference>
<dbReference type="InterPro" id="IPR003661">
    <property type="entry name" value="HisK_dim/P_dom"/>
</dbReference>
<evidence type="ECO:0000256" key="12">
    <source>
        <dbReference type="ARBA" id="ARBA00023012"/>
    </source>
</evidence>
<comment type="subcellular location">
    <subcellularLocation>
        <location evidence="2">Cell membrane</location>
        <topology evidence="2">Multi-pass membrane protein</topology>
    </subcellularLocation>
</comment>
<dbReference type="Gene3D" id="3.30.565.10">
    <property type="entry name" value="Histidine kinase-like ATPase, C-terminal domain"/>
    <property type="match status" value="1"/>
</dbReference>
<keyword evidence="11 14" id="KW-1133">Transmembrane helix</keyword>
<keyword evidence="13 14" id="KW-0472">Membrane</keyword>
<evidence type="ECO:0000256" key="13">
    <source>
        <dbReference type="ARBA" id="ARBA00023136"/>
    </source>
</evidence>
<keyword evidence="7 14" id="KW-0812">Transmembrane</keyword>
<sequence>MKRGLSLKWLVVIAFLVQGLILVVGYSFLTAHYLIQGMDNIVTSNMEQVAHHYLKQAANDSSKSPKQYYDYVVTSQWSALPKEVKSLFKQSEIIPNKLFKAHLPEESPPKVKFLFHAIIQNQKVYVAYSISRSTASALTLQNISSDFRTLIMISMLSALSLAVIILLLSWRLGRPITRLGEWARTLASDKLHQPTPNFNYPELNAFAELIRSNLKSVQETTEREQRFLRHTSHELRTPITTIRSNVELLKKLDAQQNQHHSQAAIDRIDRASLTMKHLTETLLWLHHDRAESLPMTECQLNVVIQHLVDDMRYLLASKHISLNVKTQPYTLYLPEAAARIVLGNLIRNAFQHTWEGSVSIIQQQNTVQIINQQLPSSEKEDLGFGLGLQLTERLCQRLDWYYRNEQQANGHFVTLVFPDPKQA</sequence>
<dbReference type="SUPFAM" id="SSF55874">
    <property type="entry name" value="ATPase domain of HSP90 chaperone/DNA topoisomerase II/histidine kinase"/>
    <property type="match status" value="1"/>
</dbReference>
<evidence type="ECO:0000313" key="16">
    <source>
        <dbReference type="EMBL" id="MBU2713519.1"/>
    </source>
</evidence>
<dbReference type="EC" id="2.7.13.3" evidence="3"/>
<evidence type="ECO:0000256" key="9">
    <source>
        <dbReference type="ARBA" id="ARBA00022777"/>
    </source>
</evidence>
<feature type="domain" description="Histidine kinase" evidence="15">
    <location>
        <begin position="230"/>
        <end position="421"/>
    </location>
</feature>
<dbReference type="InterPro" id="IPR005467">
    <property type="entry name" value="His_kinase_dom"/>
</dbReference>
<evidence type="ECO:0000256" key="14">
    <source>
        <dbReference type="SAM" id="Phobius"/>
    </source>
</evidence>
<dbReference type="InterPro" id="IPR036097">
    <property type="entry name" value="HisK_dim/P_sf"/>
</dbReference>
<keyword evidence="12" id="KW-0902">Two-component regulatory system</keyword>
<proteinExistence type="predicted"/>
<comment type="catalytic activity">
    <reaction evidence="1">
        <text>ATP + protein L-histidine = ADP + protein N-phospho-L-histidine.</text>
        <dbReference type="EC" id="2.7.13.3"/>
    </reaction>
</comment>
<keyword evidence="6" id="KW-0808">Transferase</keyword>
<dbReference type="SUPFAM" id="SSF47384">
    <property type="entry name" value="Homodimeric domain of signal transducing histidine kinase"/>
    <property type="match status" value="1"/>
</dbReference>
<keyword evidence="5" id="KW-0597">Phosphoprotein</keyword>
<evidence type="ECO:0000256" key="6">
    <source>
        <dbReference type="ARBA" id="ARBA00022679"/>
    </source>
</evidence>
<feature type="transmembrane region" description="Helical" evidence="14">
    <location>
        <begin position="150"/>
        <end position="170"/>
    </location>
</feature>
<evidence type="ECO:0000256" key="11">
    <source>
        <dbReference type="ARBA" id="ARBA00022989"/>
    </source>
</evidence>
<accession>A0ABS5ZHR0</accession>
<evidence type="ECO:0000313" key="17">
    <source>
        <dbReference type="Proteomes" id="UP000690515"/>
    </source>
</evidence>
<evidence type="ECO:0000256" key="3">
    <source>
        <dbReference type="ARBA" id="ARBA00012438"/>
    </source>
</evidence>
<dbReference type="SMART" id="SM00388">
    <property type="entry name" value="HisKA"/>
    <property type="match status" value="1"/>
</dbReference>
<evidence type="ECO:0000256" key="1">
    <source>
        <dbReference type="ARBA" id="ARBA00000085"/>
    </source>
</evidence>
<evidence type="ECO:0000256" key="10">
    <source>
        <dbReference type="ARBA" id="ARBA00022840"/>
    </source>
</evidence>
<dbReference type="InterPro" id="IPR050398">
    <property type="entry name" value="HssS/ArlS-like"/>
</dbReference>
<keyword evidence="8" id="KW-0547">Nucleotide-binding</keyword>
<keyword evidence="17" id="KW-1185">Reference proteome</keyword>
<keyword evidence="4" id="KW-1003">Cell membrane</keyword>
<evidence type="ECO:0000256" key="5">
    <source>
        <dbReference type="ARBA" id="ARBA00022553"/>
    </source>
</evidence>
<keyword evidence="10" id="KW-0067">ATP-binding</keyword>
<gene>
    <name evidence="16" type="ORF">KCG35_20885</name>
</gene>
<protein>
    <recommendedName>
        <fullName evidence="3">histidine kinase</fullName>
        <ecNumber evidence="3">2.7.13.3</ecNumber>
    </recommendedName>
</protein>
<dbReference type="CDD" id="cd00082">
    <property type="entry name" value="HisKA"/>
    <property type="match status" value="1"/>
</dbReference>
<name>A0ABS5ZHR0_9GAMM</name>
<dbReference type="PANTHER" id="PTHR45528:SF1">
    <property type="entry name" value="SENSOR HISTIDINE KINASE CPXA"/>
    <property type="match status" value="1"/>
</dbReference>